<name>A6H5B4_VIGUN</name>
<feature type="non-terminal residue" evidence="1">
    <location>
        <position position="109"/>
    </location>
</feature>
<evidence type="ECO:0000313" key="1">
    <source>
        <dbReference type="EMBL" id="CAO02551.1"/>
    </source>
</evidence>
<gene>
    <name evidence="1" type="primary">Os11g0179700</name>
</gene>
<reference evidence="1" key="1">
    <citation type="journal article" date="2008" name="Proteomics">
        <title>Early manganese-toxicity response in Vigna unguiculata L. - A proteomic and transcriptomic study.</title>
        <authorList>
            <person name="Fuehrs H."/>
            <person name="Hartwig M."/>
            <person name="Molina L.E.B."/>
            <person name="Heintz D."/>
            <person name="Van Dorsselaer A."/>
            <person name="Braun H.P."/>
            <person name="Horst W.J."/>
        </authorList>
    </citation>
    <scope>NUCLEOTIDE SEQUENCE</scope>
    <source>
        <tissue evidence="1">Leaf</tissue>
    </source>
</reference>
<feature type="non-terminal residue" evidence="1">
    <location>
        <position position="1"/>
    </location>
</feature>
<dbReference type="EMBL" id="AM748435">
    <property type="protein sequence ID" value="CAO02551.1"/>
    <property type="molecule type" value="mRNA"/>
</dbReference>
<organism evidence="1">
    <name type="scientific">Vigna unguiculata</name>
    <name type="common">Cowpea</name>
    <dbReference type="NCBI Taxonomy" id="3917"/>
    <lineage>
        <taxon>Eukaryota</taxon>
        <taxon>Viridiplantae</taxon>
        <taxon>Streptophyta</taxon>
        <taxon>Embryophyta</taxon>
        <taxon>Tracheophyta</taxon>
        <taxon>Spermatophyta</taxon>
        <taxon>Magnoliopsida</taxon>
        <taxon>eudicotyledons</taxon>
        <taxon>Gunneridae</taxon>
        <taxon>Pentapetalae</taxon>
        <taxon>rosids</taxon>
        <taxon>fabids</taxon>
        <taxon>Fabales</taxon>
        <taxon>Fabaceae</taxon>
        <taxon>Papilionoideae</taxon>
        <taxon>50 kb inversion clade</taxon>
        <taxon>NPAAA clade</taxon>
        <taxon>indigoferoid/millettioid clade</taxon>
        <taxon>Phaseoleae</taxon>
        <taxon>Vigna</taxon>
    </lineage>
</organism>
<proteinExistence type="evidence at transcript level"/>
<dbReference type="AlphaFoldDB" id="A6H5B4"/>
<protein>
    <submittedName>
        <fullName evidence="1">Putative plant disease resistance response protein family</fullName>
    </submittedName>
</protein>
<sequence>YFAENGVCHEVKTLVNMLMKGKSGGGGGRIMVDVNIVFDCGITFVVIDLDTASMNKTTCEAESTCATNNRHLSHWKHDLVPPRHTQSAAIEFSFQECQGKTHHNLQIQT</sequence>
<accession>A6H5B4</accession>